<dbReference type="SUPFAM" id="SSF53756">
    <property type="entry name" value="UDP-Glycosyltransferase/glycogen phosphorylase"/>
    <property type="match status" value="1"/>
</dbReference>
<evidence type="ECO:0000256" key="1">
    <source>
        <dbReference type="ARBA" id="ARBA00022679"/>
    </source>
</evidence>
<feature type="domain" description="Glycosyl transferase family 1" evidence="3">
    <location>
        <begin position="196"/>
        <end position="360"/>
    </location>
</feature>
<reference evidence="4 5" key="2">
    <citation type="submission" date="2008-04" db="EMBL/GenBank/DDBJ databases">
        <authorList>
            <person name="Fulton L."/>
            <person name="Clifton S."/>
            <person name="Fulton B."/>
            <person name="Xu J."/>
            <person name="Minx P."/>
            <person name="Pepin K.H."/>
            <person name="Johnson M."/>
            <person name="Thiruvilangam P."/>
            <person name="Bhonagiri V."/>
            <person name="Nash W.E."/>
            <person name="Mardis E.R."/>
            <person name="Wilson R.K."/>
        </authorList>
    </citation>
    <scope>NUCLEOTIDE SEQUENCE [LARGE SCALE GENOMIC DNA]</scope>
    <source>
        <strain evidence="4 5">DSM 17393</strain>
    </source>
</reference>
<dbReference type="GO" id="GO:0016757">
    <property type="term" value="F:glycosyltransferase activity"/>
    <property type="evidence" value="ECO:0007669"/>
    <property type="project" value="UniProtKB-KW"/>
</dbReference>
<reference evidence="4 5" key="1">
    <citation type="submission" date="2008-04" db="EMBL/GenBank/DDBJ databases">
        <title>Draft genome sequence of Bacteroides intestinalis (DSM 17393).</title>
        <authorList>
            <person name="Sudarsanam P."/>
            <person name="Ley R."/>
            <person name="Guruge J."/>
            <person name="Turnbaugh P.J."/>
            <person name="Mahowald M."/>
            <person name="Liep D."/>
            <person name="Gordon J."/>
        </authorList>
    </citation>
    <scope>NUCLEOTIDE SEQUENCE [LARGE SCALE GENOMIC DNA]</scope>
    <source>
        <strain evidence="4 5">DSM 17393</strain>
    </source>
</reference>
<gene>
    <name evidence="4" type="ORF">BACINT_02478</name>
</gene>
<evidence type="ECO:0000259" key="3">
    <source>
        <dbReference type="Pfam" id="PF00534"/>
    </source>
</evidence>
<evidence type="ECO:0000313" key="4">
    <source>
        <dbReference type="EMBL" id="EDV03357.1"/>
    </source>
</evidence>
<dbReference type="eggNOG" id="COG0438">
    <property type="taxonomic scope" value="Bacteria"/>
</dbReference>
<dbReference type="Proteomes" id="UP000004596">
    <property type="component" value="Unassembled WGS sequence"/>
</dbReference>
<feature type="transmembrane region" description="Helical" evidence="2">
    <location>
        <begin position="99"/>
        <end position="119"/>
    </location>
</feature>
<organism evidence="4 5">
    <name type="scientific">Bacteroides intestinalis DSM 17393</name>
    <dbReference type="NCBI Taxonomy" id="471870"/>
    <lineage>
        <taxon>Bacteria</taxon>
        <taxon>Pseudomonadati</taxon>
        <taxon>Bacteroidota</taxon>
        <taxon>Bacteroidia</taxon>
        <taxon>Bacteroidales</taxon>
        <taxon>Bacteroidaceae</taxon>
        <taxon>Bacteroides</taxon>
    </lineage>
</organism>
<evidence type="ECO:0000313" key="5">
    <source>
        <dbReference type="Proteomes" id="UP000004596"/>
    </source>
</evidence>
<feature type="transmembrane region" description="Helical" evidence="2">
    <location>
        <begin position="68"/>
        <end position="87"/>
    </location>
</feature>
<keyword evidence="2" id="KW-0812">Transmembrane</keyword>
<keyword evidence="2" id="KW-0472">Membrane</keyword>
<comment type="caution">
    <text evidence="4">The sequence shown here is derived from an EMBL/GenBank/DDBJ whole genome shotgun (WGS) entry which is preliminary data.</text>
</comment>
<keyword evidence="1 4" id="KW-0808">Transferase</keyword>
<dbReference type="PANTHER" id="PTHR46401">
    <property type="entry name" value="GLYCOSYLTRANSFERASE WBBK-RELATED"/>
    <property type="match status" value="1"/>
</dbReference>
<proteinExistence type="predicted"/>
<dbReference type="EMBL" id="ABJL02000008">
    <property type="protein sequence ID" value="EDV03357.1"/>
    <property type="molecule type" value="Genomic_DNA"/>
</dbReference>
<keyword evidence="4" id="KW-0328">Glycosyltransferase</keyword>
<dbReference type="InterPro" id="IPR001296">
    <property type="entry name" value="Glyco_trans_1"/>
</dbReference>
<dbReference type="CDD" id="cd03794">
    <property type="entry name" value="GT4_WbuB-like"/>
    <property type="match status" value="1"/>
</dbReference>
<evidence type="ECO:0000256" key="2">
    <source>
        <dbReference type="SAM" id="Phobius"/>
    </source>
</evidence>
<sequence length="378" mass="43282">MKMNINKVVIINQSTGYLTVDIVNAYCKVYKDVTLITGRVEEYDRKLSSDAKVCKIISYNKSSVFMRILTWIVGFMQILFVLLFKFPNALVVYVTNPPITYFASLLLNNQYIIIVYDIYPDALRNMKISSDTLIYKFWAKINVRLYKNAIRIFTLSGGMKELLKQYVDESLVRVIPNWSSTNSQTPILKRDNPFIQEHGLQGKFVIMYSGNIGYTHNVEIILELARKLKETKDIYFMIIGNGGKKSQLMDLANQYNLSNCTFLDWQPANKMKYSLCAADLSVVTLTEDTAFVSVPSKTYNILSVGSPLLCIAPKKSEIGLLVEKEHCGQCFEKDEVERMICYINRLVEDKEYKACLAKNALNAASHYTYKNADQYIVL</sequence>
<dbReference type="PANTHER" id="PTHR46401:SF2">
    <property type="entry name" value="GLYCOSYLTRANSFERASE WBBK-RELATED"/>
    <property type="match status" value="1"/>
</dbReference>
<accession>B3CEF9</accession>
<dbReference type="Gene3D" id="3.40.50.2000">
    <property type="entry name" value="Glycogen Phosphorylase B"/>
    <property type="match status" value="2"/>
</dbReference>
<dbReference type="EC" id="2.4.-.-" evidence="4"/>
<dbReference type="GO" id="GO:0009103">
    <property type="term" value="P:lipopolysaccharide biosynthetic process"/>
    <property type="evidence" value="ECO:0007669"/>
    <property type="project" value="TreeGrafter"/>
</dbReference>
<protein>
    <submittedName>
        <fullName evidence="4">Glycosyltransferase, group 1 family protein</fullName>
        <ecNumber evidence="4">2.4.-.-</ecNumber>
    </submittedName>
</protein>
<name>B3CEF9_9BACE</name>
<keyword evidence="2" id="KW-1133">Transmembrane helix</keyword>
<dbReference type="STRING" id="471870.BACINT_02478"/>
<dbReference type="Pfam" id="PF00534">
    <property type="entry name" value="Glycos_transf_1"/>
    <property type="match status" value="1"/>
</dbReference>
<dbReference type="AlphaFoldDB" id="B3CEF9"/>